<keyword evidence="2" id="KW-1185">Reference proteome</keyword>
<evidence type="ECO:0000313" key="2">
    <source>
        <dbReference type="Proteomes" id="UP001341281"/>
    </source>
</evidence>
<sequence length="199" mass="23267">MDATVHHKLCKGLSKVFEMRFGTYEDSYDNLPRIATIAMTYYDVMEGGPSITALLIGVDGNNQVAFAFVENENVDSWYWFLERVKTNVVSSRSNAFWNIRRNRKETWKWCFSSVMARCALPMNKDLRDLFKTHTHQQRKFNAIWKLLDEFQTATSSARVQGQWIQDKPKEKWALLYDTNGRRYGIMTTNHQSVLQYGDA</sequence>
<dbReference type="AlphaFoldDB" id="A0AAQ3SRF4"/>
<dbReference type="EMBL" id="CP144746">
    <property type="protein sequence ID" value="WVZ59236.1"/>
    <property type="molecule type" value="Genomic_DNA"/>
</dbReference>
<proteinExistence type="predicted"/>
<protein>
    <recommendedName>
        <fullName evidence="3">MULE transposase domain-containing protein</fullName>
    </recommendedName>
</protein>
<dbReference type="Proteomes" id="UP001341281">
    <property type="component" value="Chromosome 02"/>
</dbReference>
<name>A0AAQ3SRF4_PASNO</name>
<evidence type="ECO:0000313" key="1">
    <source>
        <dbReference type="EMBL" id="WVZ59236.1"/>
    </source>
</evidence>
<gene>
    <name evidence="1" type="ORF">U9M48_009418</name>
</gene>
<accession>A0AAQ3SRF4</accession>
<organism evidence="1 2">
    <name type="scientific">Paspalum notatum var. saurae</name>
    <dbReference type="NCBI Taxonomy" id="547442"/>
    <lineage>
        <taxon>Eukaryota</taxon>
        <taxon>Viridiplantae</taxon>
        <taxon>Streptophyta</taxon>
        <taxon>Embryophyta</taxon>
        <taxon>Tracheophyta</taxon>
        <taxon>Spermatophyta</taxon>
        <taxon>Magnoliopsida</taxon>
        <taxon>Liliopsida</taxon>
        <taxon>Poales</taxon>
        <taxon>Poaceae</taxon>
        <taxon>PACMAD clade</taxon>
        <taxon>Panicoideae</taxon>
        <taxon>Andropogonodae</taxon>
        <taxon>Paspaleae</taxon>
        <taxon>Paspalinae</taxon>
        <taxon>Paspalum</taxon>
    </lineage>
</organism>
<evidence type="ECO:0008006" key="3">
    <source>
        <dbReference type="Google" id="ProtNLM"/>
    </source>
</evidence>
<reference evidence="1 2" key="1">
    <citation type="submission" date="2024-02" db="EMBL/GenBank/DDBJ databases">
        <title>High-quality chromosome-scale genome assembly of Pensacola bahiagrass (Paspalum notatum Flugge var. saurae).</title>
        <authorList>
            <person name="Vega J.M."/>
            <person name="Podio M."/>
            <person name="Orjuela J."/>
            <person name="Siena L.A."/>
            <person name="Pessino S.C."/>
            <person name="Combes M.C."/>
            <person name="Mariac C."/>
            <person name="Albertini E."/>
            <person name="Pupilli F."/>
            <person name="Ortiz J.P.A."/>
            <person name="Leblanc O."/>
        </authorList>
    </citation>
    <scope>NUCLEOTIDE SEQUENCE [LARGE SCALE GENOMIC DNA]</scope>
    <source>
        <strain evidence="1">R1</strain>
        <tissue evidence="1">Leaf</tissue>
    </source>
</reference>